<name>A0A8C7KP71_ONCKI</name>
<dbReference type="GO" id="GO:0060074">
    <property type="term" value="P:synapse maturation"/>
    <property type="evidence" value="ECO:0007669"/>
    <property type="project" value="TreeGrafter"/>
</dbReference>
<feature type="disulfide bond" evidence="5">
    <location>
        <begin position="722"/>
        <end position="749"/>
    </location>
</feature>
<dbReference type="SUPFAM" id="SSF49854">
    <property type="entry name" value="Spermadhesin, CUB domain"/>
    <property type="match status" value="3"/>
</dbReference>
<proteinExistence type="predicted"/>
<dbReference type="GO" id="GO:0043197">
    <property type="term" value="C:dendritic spine"/>
    <property type="evidence" value="ECO:0007669"/>
    <property type="project" value="TreeGrafter"/>
</dbReference>
<dbReference type="FunFam" id="2.10.70.10:FF:000010">
    <property type="entry name" value="Seizure related 6 homolog like"/>
    <property type="match status" value="1"/>
</dbReference>
<dbReference type="GO" id="GO:0050773">
    <property type="term" value="P:regulation of dendrite development"/>
    <property type="evidence" value="ECO:0007669"/>
    <property type="project" value="TreeGrafter"/>
</dbReference>
<feature type="domain" description="CUB" evidence="7">
    <location>
        <begin position="577"/>
        <end position="688"/>
    </location>
</feature>
<accession>A0A8C7KP71</accession>
<evidence type="ECO:0000256" key="6">
    <source>
        <dbReference type="SAM" id="MobiDB-lite"/>
    </source>
</evidence>
<evidence type="ECO:0000256" key="5">
    <source>
        <dbReference type="PROSITE-ProRule" id="PRU00302"/>
    </source>
</evidence>
<keyword evidence="1 5" id="KW-0768">Sushi</keyword>
<dbReference type="InterPro" id="IPR051277">
    <property type="entry name" value="SEZ6_CSMD_C4BPB_Regulators"/>
</dbReference>
<keyword evidence="2" id="KW-0677">Repeat</keyword>
<dbReference type="GeneTree" id="ENSGT00940000156995"/>
<evidence type="ECO:0000256" key="1">
    <source>
        <dbReference type="ARBA" id="ARBA00022659"/>
    </source>
</evidence>
<evidence type="ECO:0000313" key="10">
    <source>
        <dbReference type="Proteomes" id="UP000694557"/>
    </source>
</evidence>
<dbReference type="CDD" id="cd00041">
    <property type="entry name" value="CUB"/>
    <property type="match status" value="2"/>
</dbReference>
<dbReference type="PANTHER" id="PTHR45656:SF1">
    <property type="entry name" value="SEIZURE PROTEIN 6 HOMOLOG"/>
    <property type="match status" value="1"/>
</dbReference>
<feature type="domain" description="Sushi" evidence="8">
    <location>
        <begin position="753"/>
        <end position="816"/>
    </location>
</feature>
<feature type="compositionally biased region" description="Low complexity" evidence="6">
    <location>
        <begin position="122"/>
        <end position="133"/>
    </location>
</feature>
<dbReference type="GO" id="GO:0005783">
    <property type="term" value="C:endoplasmic reticulum"/>
    <property type="evidence" value="ECO:0007669"/>
    <property type="project" value="TreeGrafter"/>
</dbReference>
<feature type="domain" description="Sushi" evidence="8">
    <location>
        <begin position="820"/>
        <end position="882"/>
    </location>
</feature>
<evidence type="ECO:0000259" key="8">
    <source>
        <dbReference type="PROSITE" id="PS50923"/>
    </source>
</evidence>
<dbReference type="PROSITE" id="PS01180">
    <property type="entry name" value="CUB"/>
    <property type="match status" value="2"/>
</dbReference>
<comment type="caution">
    <text evidence="5">Lacks conserved residue(s) required for the propagation of feature annotation.</text>
</comment>
<protein>
    <submittedName>
        <fullName evidence="9">Seizure related 6 homolog</fullName>
    </submittedName>
</protein>
<dbReference type="InterPro" id="IPR000436">
    <property type="entry name" value="Sushi_SCR_CCP_dom"/>
</dbReference>
<dbReference type="GO" id="GO:0043198">
    <property type="term" value="C:dendritic shaft"/>
    <property type="evidence" value="ECO:0007669"/>
    <property type="project" value="TreeGrafter"/>
</dbReference>
<feature type="domain" description="Sushi" evidence="8">
    <location>
        <begin position="514"/>
        <end position="575"/>
    </location>
</feature>
<feature type="disulfide bond" evidence="4">
    <location>
        <begin position="400"/>
        <end position="427"/>
    </location>
</feature>
<reference evidence="9" key="2">
    <citation type="submission" date="2025-09" db="UniProtKB">
        <authorList>
            <consortium name="Ensembl"/>
        </authorList>
    </citation>
    <scope>IDENTIFICATION</scope>
</reference>
<dbReference type="Gene3D" id="2.60.120.290">
    <property type="entry name" value="Spermadhesin, CUB domain"/>
    <property type="match status" value="2"/>
</dbReference>
<dbReference type="GO" id="GO:0043025">
    <property type="term" value="C:neuronal cell body"/>
    <property type="evidence" value="ECO:0007669"/>
    <property type="project" value="TreeGrafter"/>
</dbReference>
<evidence type="ECO:0000256" key="4">
    <source>
        <dbReference type="PROSITE-ProRule" id="PRU00059"/>
    </source>
</evidence>
<dbReference type="CDD" id="cd00033">
    <property type="entry name" value="CCP"/>
    <property type="match status" value="5"/>
</dbReference>
<feature type="compositionally biased region" description="Basic and acidic residues" evidence="6">
    <location>
        <begin position="99"/>
        <end position="113"/>
    </location>
</feature>
<organism evidence="9 10">
    <name type="scientific">Oncorhynchus kisutch</name>
    <name type="common">Coho salmon</name>
    <name type="synonym">Salmo kisutch</name>
    <dbReference type="NCBI Taxonomy" id="8019"/>
    <lineage>
        <taxon>Eukaryota</taxon>
        <taxon>Metazoa</taxon>
        <taxon>Chordata</taxon>
        <taxon>Craniata</taxon>
        <taxon>Vertebrata</taxon>
        <taxon>Euteleostomi</taxon>
        <taxon>Actinopterygii</taxon>
        <taxon>Neopterygii</taxon>
        <taxon>Teleostei</taxon>
        <taxon>Protacanthopterygii</taxon>
        <taxon>Salmoniformes</taxon>
        <taxon>Salmonidae</taxon>
        <taxon>Salmoninae</taxon>
        <taxon>Oncorhynchus</taxon>
    </lineage>
</organism>
<evidence type="ECO:0000313" key="9">
    <source>
        <dbReference type="Ensembl" id="ENSOKIP00005102802.1"/>
    </source>
</evidence>
<dbReference type="Gene3D" id="2.10.70.10">
    <property type="entry name" value="Complement Module, domain 1"/>
    <property type="match status" value="5"/>
</dbReference>
<reference evidence="9" key="1">
    <citation type="submission" date="2025-08" db="UniProtKB">
        <authorList>
            <consortium name="Ensembl"/>
        </authorList>
    </citation>
    <scope>IDENTIFICATION</scope>
</reference>
<dbReference type="SUPFAM" id="SSF57535">
    <property type="entry name" value="Complement control module/SCR domain"/>
    <property type="match status" value="5"/>
</dbReference>
<evidence type="ECO:0000259" key="7">
    <source>
        <dbReference type="PROSITE" id="PS01180"/>
    </source>
</evidence>
<evidence type="ECO:0000256" key="2">
    <source>
        <dbReference type="ARBA" id="ARBA00022737"/>
    </source>
</evidence>
<dbReference type="PANTHER" id="PTHR45656">
    <property type="entry name" value="PROTEIN CBR-CLEC-78"/>
    <property type="match status" value="1"/>
</dbReference>
<dbReference type="SMART" id="SM00032">
    <property type="entry name" value="CCP"/>
    <property type="match status" value="5"/>
</dbReference>
<evidence type="ECO:0000256" key="3">
    <source>
        <dbReference type="ARBA" id="ARBA00023157"/>
    </source>
</evidence>
<dbReference type="Pfam" id="PF00431">
    <property type="entry name" value="CUB"/>
    <property type="match status" value="2"/>
</dbReference>
<dbReference type="Proteomes" id="UP000694557">
    <property type="component" value="Unassembled WGS sequence"/>
</dbReference>
<feature type="domain" description="Sushi" evidence="8">
    <location>
        <begin position="692"/>
        <end position="751"/>
    </location>
</feature>
<feature type="domain" description="Sushi" evidence="8">
    <location>
        <begin position="339"/>
        <end position="398"/>
    </location>
</feature>
<dbReference type="Ensembl" id="ENSOKIT00005110210.1">
    <property type="protein sequence ID" value="ENSOKIP00005102802.1"/>
    <property type="gene ID" value="ENSOKIG00005044948.1"/>
</dbReference>
<dbReference type="InterPro" id="IPR035914">
    <property type="entry name" value="Sperma_CUB_dom_sf"/>
</dbReference>
<dbReference type="AlphaFoldDB" id="A0A8C7KP71"/>
<dbReference type="PROSITE" id="PS50923">
    <property type="entry name" value="SUSHI"/>
    <property type="match status" value="5"/>
</dbReference>
<keyword evidence="10" id="KW-1185">Reference proteome</keyword>
<dbReference type="FunFam" id="2.10.70.10:FF:000009">
    <property type="entry name" value="Seizure related 6 homolog like"/>
    <property type="match status" value="1"/>
</dbReference>
<feature type="domain" description="CUB" evidence="7">
    <location>
        <begin position="400"/>
        <end position="511"/>
    </location>
</feature>
<dbReference type="SMART" id="SM00042">
    <property type="entry name" value="CUB"/>
    <property type="match status" value="2"/>
</dbReference>
<keyword evidence="3 5" id="KW-1015">Disulfide bond</keyword>
<dbReference type="GO" id="GO:0090036">
    <property type="term" value="P:regulation of protein kinase C signaling"/>
    <property type="evidence" value="ECO:0007669"/>
    <property type="project" value="TreeGrafter"/>
</dbReference>
<feature type="region of interest" description="Disordered" evidence="6">
    <location>
        <begin position="99"/>
        <end position="150"/>
    </location>
</feature>
<sequence length="965" mass="104894">MNVPNHRPVFRGFTLHEHLLTKNFQGDQQFFTDHGNVAGHPTMPGSVSTLEAGDTSTRLVQHEDTPAFSDIATTATVAATTPLTSSAPTTPGLLVSMAQKDKPAEDKAREAEKVTVTTDSLTTPVVANTAPTVSGRRPNAPPSPNGSLNSQRAVVMETTVAPPVLTTSVRVEKGESEEPEVKNRTGPGIQLTKLTAASTGEVDEGTTTTTIITTTTITTMQTPGPCTVNFTDPEGHIEIPQLHSSASAPDPGVDCTYVLTVYLGYGIEVQVLNVSLSEGEVVTVEDMGGRELSILANETVLMRGLVVRSWSNQISILYRSDQQPRSGSLLLLRYQAFVLSCAFPKEPANGEVSVTHLHAGGEAYFQCLTGYQLQGPTMLACRNATTPYWSGKEPKCLASCGGMIKNATLGRIVSPGFPGNYSNNLTCHWVLEAPEGHRLHVHFEKVALAEDDDRLLIKNGNNIDSPLVYDSYEVEYLPNEGVVSTGRYLFVEFTTDGTVTSTGAAIRYEAFAKGTCYGPFVKYGNFTSSNTACGVGAVVEFACDPGYTLEQGSVIIECVDAENPQWNETEPACRAVCSGEITDSAGVVLSPNWPEAYDKGQDCIWGIHVEEDKRIMLDIQVLNVGKNDLLTFYDGDDLTANILGQYSGTRSRFKLYTSMADVTIQFQSDPATNIYGYGNGFVVHFFEVPRNDTCSELPEITNGWKSTSHPDLIHGTVVTYQCYPGYEVQGSEILMCQWDLTWSGDVPSCEKVMTCPDPGNVEHSRRMVTGSRFMVGSTVQYVCNKGYSLSGSTLLTCYNRDSANPKWSERLPKCNPEKYEPCRNPGAPSTSVQSLEKAFYQAGETLSFSCRTGYELQGEPTIRCVPGHPSQWSGLCVSHHSREHISKLYTTPADVDLGTNIAIAVLIPTVQVCLFVSVPLRLQGKTIRMPTSSLPPYDNMTEESAFNNPIYDKGVSTDYHIIFSG</sequence>
<gene>
    <name evidence="9" type="primary">SEZ6</name>
    <name evidence="9" type="synonym">LOC109891759</name>
</gene>
<dbReference type="InterPro" id="IPR035976">
    <property type="entry name" value="Sushi/SCR/CCP_sf"/>
</dbReference>
<dbReference type="Pfam" id="PF00084">
    <property type="entry name" value="Sushi"/>
    <property type="match status" value="5"/>
</dbReference>
<dbReference type="InterPro" id="IPR000859">
    <property type="entry name" value="CUB_dom"/>
</dbReference>